<dbReference type="OMA" id="EWPDFIK"/>
<keyword evidence="2" id="KW-0456">Lyase</keyword>
<organism evidence="3 4">
    <name type="scientific">Blomia tropicalis</name>
    <name type="common">Mite</name>
    <dbReference type="NCBI Taxonomy" id="40697"/>
    <lineage>
        <taxon>Eukaryota</taxon>
        <taxon>Metazoa</taxon>
        <taxon>Ecdysozoa</taxon>
        <taxon>Arthropoda</taxon>
        <taxon>Chelicerata</taxon>
        <taxon>Arachnida</taxon>
        <taxon>Acari</taxon>
        <taxon>Acariformes</taxon>
        <taxon>Sarcoptiformes</taxon>
        <taxon>Astigmata</taxon>
        <taxon>Glycyphagoidea</taxon>
        <taxon>Echimyopodidae</taxon>
        <taxon>Blomia</taxon>
    </lineage>
</organism>
<comment type="caution">
    <text evidence="3">The sequence shown here is derived from an EMBL/GenBank/DDBJ whole genome shotgun (WGS) entry which is preliminary data.</text>
</comment>
<sequence length="433" mass="51404">MDVQSKQIPGIEYYDQLDRLQFHYPHYESPFRVSINANFSYWMDSYCCQWAINTSGPMRMNSRYVSSIRNSDLGFFSAVTFPTANWHRMEKLMKWCMMFFIVDDYHDIVTQQSKDNKQINCNYFWQHMIDMLNGLEHNQCLNSDEWPDFIKGIQSVLSEMYFDYNDVQIRRSVRMIKDYIDGNVLETEWFDDDDDDENVNNENDIEKRKKADKEELPDWDTYMKARLGSVGGQMSLQLIEYAKEVSLTDDQFNHTLMHRLERAVSEEMTLVNDYLTFRKEVAENDFRFSKMRHAFPVLVNQGFTLQESVNRVHQMIMDKDRLIFRLMNRIMSEPSLNVDPSASAQLRLFLEGVDEFVGGYWRHAVTARRYHGLNFKGAIPPEGHFRYDPNMTVIVSSTLYRYRWLSDIPNNVQPNIEWVGSGRRDNTINEKRT</sequence>
<accession>A0A9Q0MFA0</accession>
<dbReference type="PANTHER" id="PTHR35201:SF4">
    <property type="entry name" value="BETA-PINACENE SYNTHASE-RELATED"/>
    <property type="match status" value="1"/>
</dbReference>
<name>A0A9Q0MFA0_BLOTA</name>
<dbReference type="EMBL" id="JAPWDV010000001">
    <property type="protein sequence ID" value="KAJ6224774.1"/>
    <property type="molecule type" value="Genomic_DNA"/>
</dbReference>
<keyword evidence="2" id="KW-0479">Metal-binding</keyword>
<evidence type="ECO:0000256" key="1">
    <source>
        <dbReference type="ARBA" id="ARBA00006333"/>
    </source>
</evidence>
<reference evidence="3" key="1">
    <citation type="submission" date="2022-12" db="EMBL/GenBank/DDBJ databases">
        <title>Genome assemblies of Blomia tropicalis.</title>
        <authorList>
            <person name="Cui Y."/>
        </authorList>
    </citation>
    <scope>NUCLEOTIDE SEQUENCE</scope>
    <source>
        <tissue evidence="3">Adult mites</tissue>
    </source>
</reference>
<dbReference type="Gene3D" id="1.10.600.10">
    <property type="entry name" value="Farnesyl Diphosphate Synthase"/>
    <property type="match status" value="1"/>
</dbReference>
<evidence type="ECO:0000313" key="3">
    <source>
        <dbReference type="EMBL" id="KAJ6224774.1"/>
    </source>
</evidence>
<evidence type="ECO:0000256" key="2">
    <source>
        <dbReference type="RuleBase" id="RU366034"/>
    </source>
</evidence>
<dbReference type="Proteomes" id="UP001142055">
    <property type="component" value="Chromosome 1"/>
</dbReference>
<dbReference type="Pfam" id="PF19086">
    <property type="entry name" value="Terpene_syn_C_2"/>
    <property type="match status" value="1"/>
</dbReference>
<comment type="similarity">
    <text evidence="1 2">Belongs to the terpene synthase family.</text>
</comment>
<proteinExistence type="inferred from homology"/>
<keyword evidence="4" id="KW-1185">Reference proteome</keyword>
<comment type="cofactor">
    <cofactor evidence="2">
        <name>Mg(2+)</name>
        <dbReference type="ChEBI" id="CHEBI:18420"/>
    </cofactor>
</comment>
<dbReference type="AlphaFoldDB" id="A0A9Q0MFA0"/>
<dbReference type="PANTHER" id="PTHR35201">
    <property type="entry name" value="TERPENE SYNTHASE"/>
    <property type="match status" value="1"/>
</dbReference>
<dbReference type="InterPro" id="IPR034686">
    <property type="entry name" value="Terpene_cyclase-like_2"/>
</dbReference>
<dbReference type="EC" id="4.2.3.-" evidence="2"/>
<protein>
    <recommendedName>
        <fullName evidence="2">Terpene synthase</fullName>
        <ecNumber evidence="2">4.2.3.-</ecNumber>
    </recommendedName>
</protein>
<dbReference type="GO" id="GO:0010333">
    <property type="term" value="F:terpene synthase activity"/>
    <property type="evidence" value="ECO:0007669"/>
    <property type="project" value="InterPro"/>
</dbReference>
<gene>
    <name evidence="3" type="ORF">RDWZM_003319</name>
</gene>
<dbReference type="GO" id="GO:0046872">
    <property type="term" value="F:metal ion binding"/>
    <property type="evidence" value="ECO:0007669"/>
    <property type="project" value="UniProtKB-KW"/>
</dbReference>
<dbReference type="InterPro" id="IPR008949">
    <property type="entry name" value="Isoprenoid_synthase_dom_sf"/>
</dbReference>
<dbReference type="SUPFAM" id="SSF48576">
    <property type="entry name" value="Terpenoid synthases"/>
    <property type="match status" value="1"/>
</dbReference>
<keyword evidence="2" id="KW-0460">Magnesium</keyword>
<dbReference type="GO" id="GO:0008299">
    <property type="term" value="P:isoprenoid biosynthetic process"/>
    <property type="evidence" value="ECO:0007669"/>
    <property type="project" value="UniProtKB-ARBA"/>
</dbReference>
<evidence type="ECO:0000313" key="4">
    <source>
        <dbReference type="Proteomes" id="UP001142055"/>
    </source>
</evidence>